<dbReference type="GO" id="GO:0004175">
    <property type="term" value="F:endopeptidase activity"/>
    <property type="evidence" value="ECO:0007669"/>
    <property type="project" value="UniProtKB-ARBA"/>
</dbReference>
<dbReference type="GeneID" id="90994214"/>
<keyword evidence="3" id="KW-0378">Hydrolase</keyword>
<evidence type="ECO:0000256" key="1">
    <source>
        <dbReference type="SAM" id="Phobius"/>
    </source>
</evidence>
<dbReference type="GO" id="GO:0080120">
    <property type="term" value="P:CAAX-box protein maturation"/>
    <property type="evidence" value="ECO:0007669"/>
    <property type="project" value="UniProtKB-ARBA"/>
</dbReference>
<dbReference type="AlphaFoldDB" id="A0A1M4WA00"/>
<keyword evidence="1" id="KW-1133">Transmembrane helix</keyword>
<feature type="transmembrane region" description="Helical" evidence="1">
    <location>
        <begin position="117"/>
        <end position="139"/>
    </location>
</feature>
<keyword evidence="4" id="KW-1185">Reference proteome</keyword>
<evidence type="ECO:0000313" key="4">
    <source>
        <dbReference type="Proteomes" id="UP000184114"/>
    </source>
</evidence>
<proteinExistence type="predicted"/>
<feature type="transmembrane region" description="Helical" evidence="1">
    <location>
        <begin position="32"/>
        <end position="54"/>
    </location>
</feature>
<dbReference type="GO" id="GO:0006508">
    <property type="term" value="P:proteolysis"/>
    <property type="evidence" value="ECO:0007669"/>
    <property type="project" value="UniProtKB-KW"/>
</dbReference>
<dbReference type="Pfam" id="PF02517">
    <property type="entry name" value="Rce1-like"/>
    <property type="match status" value="1"/>
</dbReference>
<dbReference type="STRING" id="1123404.SAMN02745784_01818"/>
<dbReference type="Proteomes" id="UP000184114">
    <property type="component" value="Unassembled WGS sequence"/>
</dbReference>
<protein>
    <submittedName>
        <fullName evidence="3">CAAX protease self-immunity</fullName>
    </submittedName>
</protein>
<feature type="domain" description="CAAX prenyl protease 2/Lysostaphin resistance protein A-like" evidence="2">
    <location>
        <begin position="125"/>
        <end position="213"/>
    </location>
</feature>
<evidence type="ECO:0000313" key="3">
    <source>
        <dbReference type="EMBL" id="SHE78056.1"/>
    </source>
</evidence>
<gene>
    <name evidence="3" type="ORF">SAMN02745784_01818</name>
</gene>
<keyword evidence="1" id="KW-0472">Membrane</keyword>
<dbReference type="RefSeq" id="WP_072975608.1">
    <property type="nucleotide sequence ID" value="NZ_FQTY01000006.1"/>
</dbReference>
<keyword evidence="1" id="KW-0812">Transmembrane</keyword>
<accession>A0A1M4WA00</accession>
<feature type="transmembrane region" description="Helical" evidence="1">
    <location>
        <begin position="240"/>
        <end position="258"/>
    </location>
</feature>
<sequence length="264" mass="30677">MENKKQLSVIMLIFLYLLILILPFLIYSDNIIFSFLEQPLLIFIPTILISRIYIKKTGTTIKEFYRLRKVSTKNMLLITIIVFLLPLITNVVADISCLFFNSDLQDDIIFKPEMYNGLAWATGVFFYNIFFTSIFPAICEETLFRGSILRFTEVFGWKSYIIILLNALLFGIFHQNMEQLFYTFLLGIIFTNIVLVTDSILAGIYVHFAYNFIIDLSSAFDLSKHKLISQVASIIDSMNHIIYSIIAVILIFIIIKYMDRGNRE</sequence>
<feature type="transmembrane region" description="Helical" evidence="1">
    <location>
        <begin position="7"/>
        <end position="26"/>
    </location>
</feature>
<feature type="transmembrane region" description="Helical" evidence="1">
    <location>
        <begin position="151"/>
        <end position="173"/>
    </location>
</feature>
<reference evidence="4" key="1">
    <citation type="submission" date="2016-11" db="EMBL/GenBank/DDBJ databases">
        <authorList>
            <person name="Varghese N."/>
            <person name="Submissions S."/>
        </authorList>
    </citation>
    <scope>NUCLEOTIDE SEQUENCE [LARGE SCALE GENOMIC DNA]</scope>
    <source>
        <strain evidence="4">DSM 18095</strain>
    </source>
</reference>
<organism evidence="3 4">
    <name type="scientific">Tissierella praeacuta DSM 18095</name>
    <dbReference type="NCBI Taxonomy" id="1123404"/>
    <lineage>
        <taxon>Bacteria</taxon>
        <taxon>Bacillati</taxon>
        <taxon>Bacillota</taxon>
        <taxon>Tissierellia</taxon>
        <taxon>Tissierellales</taxon>
        <taxon>Tissierellaceae</taxon>
        <taxon>Tissierella</taxon>
    </lineage>
</organism>
<evidence type="ECO:0000259" key="2">
    <source>
        <dbReference type="Pfam" id="PF02517"/>
    </source>
</evidence>
<feature type="transmembrane region" description="Helical" evidence="1">
    <location>
        <begin position="75"/>
        <end position="101"/>
    </location>
</feature>
<keyword evidence="3" id="KW-0645">Protease</keyword>
<dbReference type="EMBL" id="FQTY01000006">
    <property type="protein sequence ID" value="SHE78056.1"/>
    <property type="molecule type" value="Genomic_DNA"/>
</dbReference>
<name>A0A1M4WA00_9FIRM</name>
<dbReference type="InterPro" id="IPR003675">
    <property type="entry name" value="Rce1/LyrA-like_dom"/>
</dbReference>